<dbReference type="InterPro" id="IPR021136">
    <property type="entry name" value="Flagellar_hook_control-like_C"/>
</dbReference>
<feature type="region of interest" description="Disordered" evidence="1">
    <location>
        <begin position="164"/>
        <end position="228"/>
    </location>
</feature>
<evidence type="ECO:0000313" key="4">
    <source>
        <dbReference type="Proteomes" id="UP000027341"/>
    </source>
</evidence>
<feature type="compositionally biased region" description="Low complexity" evidence="1">
    <location>
        <begin position="194"/>
        <end position="215"/>
    </location>
</feature>
<dbReference type="Proteomes" id="UP000027341">
    <property type="component" value="Unassembled WGS sequence"/>
</dbReference>
<dbReference type="PANTHER" id="PTHR37533">
    <property type="entry name" value="FLAGELLAR HOOK-LENGTH CONTROL PROTEIN"/>
    <property type="match status" value="1"/>
</dbReference>
<protein>
    <recommendedName>
        <fullName evidence="2">Flagellar hook-length control protein-like C-terminal domain-containing protein</fullName>
    </recommendedName>
</protein>
<sequence>MNGQISLLNAISEKEPQTSNVERQTLPKGANAFALLMAGNHSSKSIPTSKSVEKHNTEADSGKEAVASTEQVSTDKKIKESDSDSKSAKKALDDVLPQLSLKDTPLTVSKDSPSQTVSTQSPSTPADETISVEDAGIAPPSTEVADGKDTVDTDALVNVPVQTDGNATLPSVSPVAADSSVTDVSNLETDEAGAANTQSVTTVSSSIATSAPVAALSADDEPSPSVVDKKTNGQVVASQDVNVNANKATGVDASKVATPAPVAQERNVVDNSSTPVQQSLVDSHKVNTHQTNLTVNAVNNDQASTPAASVQSTPNPAITAEVATAATPATDKSQVAMASQYTGNQVTASATTTSTSTTTVSSATTSSSDNSLNSQSGQQGGGQQSFSQNGQGNPSSQSNLLNQFVQSQMQAHQAAVQQAAVKNFNDLSMGADSTSSDSSKLLGGLGFDNKAQLPPGMQGIVYSLRSPQWSQALGQRMIYMANNKVQEAKITLNPEKLGPVQIKLHLDKNQQVHVAMSAHHHMTKETMEAAIPKLREMFDSAGIDLGSIDVNQDSQFEAQQQNNEQGNQQGKTFGQSLSADESEHESAPVIVKQTDGLIDYYA</sequence>
<feature type="compositionally biased region" description="Basic and acidic residues" evidence="1">
    <location>
        <begin position="51"/>
        <end position="63"/>
    </location>
</feature>
<dbReference type="PANTHER" id="PTHR37533:SF2">
    <property type="entry name" value="FLAGELLAR HOOK-LENGTH CONTROL PROTEIN"/>
    <property type="match status" value="1"/>
</dbReference>
<proteinExistence type="predicted"/>
<feature type="compositionally biased region" description="Basic and acidic residues" evidence="1">
    <location>
        <begin position="73"/>
        <end position="93"/>
    </location>
</feature>
<feature type="compositionally biased region" description="Low complexity" evidence="1">
    <location>
        <begin position="559"/>
        <end position="570"/>
    </location>
</feature>
<dbReference type="InterPro" id="IPR052563">
    <property type="entry name" value="FliK"/>
</dbReference>
<comment type="caution">
    <text evidence="3">The sequence shown here is derived from an EMBL/GenBank/DDBJ whole genome shotgun (WGS) entry which is preliminary data.</text>
</comment>
<feature type="region of interest" description="Disordered" evidence="1">
    <location>
        <begin position="38"/>
        <end position="150"/>
    </location>
</feature>
<dbReference type="EMBL" id="JMIU01000001">
    <property type="protein sequence ID" value="KDN95399.1"/>
    <property type="molecule type" value="Genomic_DNA"/>
</dbReference>
<name>A0A066ZSY8_HYDMR</name>
<evidence type="ECO:0000313" key="3">
    <source>
        <dbReference type="EMBL" id="KDN95399.1"/>
    </source>
</evidence>
<organism evidence="3 4">
    <name type="scientific">Hydrogenovibrio marinus</name>
    <dbReference type="NCBI Taxonomy" id="28885"/>
    <lineage>
        <taxon>Bacteria</taxon>
        <taxon>Pseudomonadati</taxon>
        <taxon>Pseudomonadota</taxon>
        <taxon>Gammaproteobacteria</taxon>
        <taxon>Thiotrichales</taxon>
        <taxon>Piscirickettsiaceae</taxon>
        <taxon>Hydrogenovibrio</taxon>
    </lineage>
</organism>
<gene>
    <name evidence="3" type="ORF">EI16_03625</name>
</gene>
<dbReference type="Gene3D" id="3.30.750.140">
    <property type="match status" value="1"/>
</dbReference>
<dbReference type="InterPro" id="IPR038610">
    <property type="entry name" value="FliK-like_C_sf"/>
</dbReference>
<dbReference type="RefSeq" id="WP_029909475.1">
    <property type="nucleotide sequence ID" value="NZ_AP020335.1"/>
</dbReference>
<evidence type="ECO:0000256" key="1">
    <source>
        <dbReference type="SAM" id="MobiDB-lite"/>
    </source>
</evidence>
<feature type="region of interest" description="Disordered" evidence="1">
    <location>
        <begin position="344"/>
        <end position="398"/>
    </location>
</feature>
<dbReference type="AlphaFoldDB" id="A0A066ZSY8"/>
<accession>A0A066ZSY8</accession>
<dbReference type="STRING" id="28885.EI16_03625"/>
<dbReference type="Pfam" id="PF02120">
    <property type="entry name" value="Flg_hook"/>
    <property type="match status" value="1"/>
</dbReference>
<keyword evidence="4" id="KW-1185">Reference proteome</keyword>
<feature type="compositionally biased region" description="Polar residues" evidence="1">
    <location>
        <begin position="40"/>
        <end position="50"/>
    </location>
</feature>
<feature type="compositionally biased region" description="Low complexity" evidence="1">
    <location>
        <begin position="344"/>
        <end position="377"/>
    </location>
</feature>
<feature type="domain" description="Flagellar hook-length control protein-like C-terminal" evidence="2">
    <location>
        <begin position="475"/>
        <end position="557"/>
    </location>
</feature>
<dbReference type="CDD" id="cd17470">
    <property type="entry name" value="T3SS_Flik_C"/>
    <property type="match status" value="1"/>
</dbReference>
<feature type="compositionally biased region" description="Low complexity" evidence="1">
    <location>
        <begin position="170"/>
        <end position="185"/>
    </location>
</feature>
<reference evidence="3 4" key="1">
    <citation type="submission" date="2014-04" db="EMBL/GenBank/DDBJ databases">
        <title>Draft genome sequence of Hydrogenovibrio marinus MH-110, a model organism for aerobic H2 metabolism.</title>
        <authorList>
            <person name="Cha H.J."/>
            <person name="Jo B.H."/>
            <person name="Hwang B.H."/>
        </authorList>
    </citation>
    <scope>NUCLEOTIDE SEQUENCE [LARGE SCALE GENOMIC DNA]</scope>
    <source>
        <strain evidence="3 4">MH-110</strain>
    </source>
</reference>
<feature type="compositionally biased region" description="Low complexity" evidence="1">
    <location>
        <begin position="112"/>
        <end position="125"/>
    </location>
</feature>
<feature type="region of interest" description="Disordered" evidence="1">
    <location>
        <begin position="557"/>
        <end position="589"/>
    </location>
</feature>
<evidence type="ECO:0000259" key="2">
    <source>
        <dbReference type="Pfam" id="PF02120"/>
    </source>
</evidence>
<feature type="compositionally biased region" description="Low complexity" evidence="1">
    <location>
        <begin position="384"/>
        <end position="398"/>
    </location>
</feature>
<feature type="region of interest" description="Disordered" evidence="1">
    <location>
        <begin position="1"/>
        <end position="23"/>
    </location>
</feature>